<accession>A0A261F7Z5</accession>
<dbReference type="PANTHER" id="PTHR31490:SF88">
    <property type="entry name" value="BETA-XYLANASE"/>
    <property type="match status" value="1"/>
</dbReference>
<comment type="caution">
    <text evidence="11">The sequence shown here is derived from an EMBL/GenBank/DDBJ whole genome shotgun (WGS) entry which is preliminary data.</text>
</comment>
<evidence type="ECO:0000256" key="4">
    <source>
        <dbReference type="ARBA" id="ARBA00022729"/>
    </source>
</evidence>
<dbReference type="PRINTS" id="PR00134">
    <property type="entry name" value="GLHYDRLASE10"/>
</dbReference>
<dbReference type="OrthoDB" id="3255194at2"/>
<gene>
    <name evidence="11" type="ORF">AEAE_1277</name>
</gene>
<keyword evidence="3 11" id="KW-0858">Xylan degradation</keyword>
<dbReference type="InterPro" id="IPR017853">
    <property type="entry name" value="GH"/>
</dbReference>
<dbReference type="InterPro" id="IPR044846">
    <property type="entry name" value="GH10"/>
</dbReference>
<name>A0A261F7Z5_9BIFI</name>
<evidence type="ECO:0000256" key="2">
    <source>
        <dbReference type="ARBA" id="ARBA00007495"/>
    </source>
</evidence>
<dbReference type="SMART" id="SM00633">
    <property type="entry name" value="Glyco_10"/>
    <property type="match status" value="1"/>
</dbReference>
<evidence type="ECO:0000259" key="10">
    <source>
        <dbReference type="PROSITE" id="PS51760"/>
    </source>
</evidence>
<evidence type="ECO:0000313" key="11">
    <source>
        <dbReference type="EMBL" id="OZG55153.1"/>
    </source>
</evidence>
<dbReference type="EMBL" id="MWWU01000005">
    <property type="protein sequence ID" value="OZG55153.1"/>
    <property type="molecule type" value="Genomic_DNA"/>
</dbReference>
<comment type="similarity">
    <text evidence="2 9">Belongs to the glycosyl hydrolase 10 (cellulase F) family.</text>
</comment>
<reference evidence="11 12" key="1">
    <citation type="journal article" date="2017" name="BMC Genomics">
        <title>Comparative genomic and phylogenomic analyses of the Bifidobacteriaceae family.</title>
        <authorList>
            <person name="Lugli G.A."/>
            <person name="Milani C."/>
            <person name="Turroni F."/>
            <person name="Duranti S."/>
            <person name="Mancabelli L."/>
            <person name="Mangifesta M."/>
            <person name="Ferrario C."/>
            <person name="Modesto M."/>
            <person name="Mattarelli P."/>
            <person name="Jiri K."/>
            <person name="van Sinderen D."/>
            <person name="Ventura M."/>
        </authorList>
    </citation>
    <scope>NUCLEOTIDE SEQUENCE [LARGE SCALE GENOMIC DNA]</scope>
    <source>
        <strain evidence="11 12">LMG 21773</strain>
    </source>
</reference>
<dbReference type="PROSITE" id="PS51760">
    <property type="entry name" value="GH10_2"/>
    <property type="match status" value="1"/>
</dbReference>
<evidence type="ECO:0000256" key="8">
    <source>
        <dbReference type="ARBA" id="ARBA00023326"/>
    </source>
</evidence>
<keyword evidence="12" id="KW-1185">Reference proteome</keyword>
<keyword evidence="6 9" id="KW-0119">Carbohydrate metabolism</keyword>
<evidence type="ECO:0000256" key="7">
    <source>
        <dbReference type="ARBA" id="ARBA00023295"/>
    </source>
</evidence>
<evidence type="ECO:0000256" key="9">
    <source>
        <dbReference type="RuleBase" id="RU361174"/>
    </source>
</evidence>
<dbReference type="RefSeq" id="WP_094690351.1">
    <property type="nucleotide sequence ID" value="NZ_JACBYZ010000001.1"/>
</dbReference>
<dbReference type="Gene3D" id="3.20.20.80">
    <property type="entry name" value="Glycosidases"/>
    <property type="match status" value="1"/>
</dbReference>
<dbReference type="AlphaFoldDB" id="A0A261F7Z5"/>
<evidence type="ECO:0000256" key="1">
    <source>
        <dbReference type="ARBA" id="ARBA00000681"/>
    </source>
</evidence>
<feature type="domain" description="GH10" evidence="10">
    <location>
        <begin position="47"/>
        <end position="362"/>
    </location>
</feature>
<organism evidence="11 12">
    <name type="scientific">Aeriscardovia aeriphila</name>
    <dbReference type="NCBI Taxonomy" id="218139"/>
    <lineage>
        <taxon>Bacteria</taxon>
        <taxon>Bacillati</taxon>
        <taxon>Actinomycetota</taxon>
        <taxon>Actinomycetes</taxon>
        <taxon>Bifidobacteriales</taxon>
        <taxon>Bifidobacteriaceae</taxon>
        <taxon>Aeriscardovia</taxon>
    </lineage>
</organism>
<dbReference type="SUPFAM" id="SSF51445">
    <property type="entry name" value="(Trans)glycosidases"/>
    <property type="match status" value="1"/>
</dbReference>
<protein>
    <recommendedName>
        <fullName evidence="9">Beta-xylanase</fullName>
        <ecNumber evidence="9">3.2.1.8</ecNumber>
    </recommendedName>
</protein>
<dbReference type="InterPro" id="IPR001000">
    <property type="entry name" value="GH10_dom"/>
</dbReference>
<dbReference type="Pfam" id="PF00331">
    <property type="entry name" value="Glyco_hydro_10"/>
    <property type="match status" value="1"/>
</dbReference>
<sequence length="430" mass="48861">MQSVEVKDQSIPHRLGSVNLHIIDQQGQALARQKVRIRQVRHEFDFAAGGFVFENIARDEQAQQLTSEDELLASQFFDLFNTTTLPFYWGSFEPERGHPRTQEMMRTARYLQAHHIKMKGHPLTWHTVTPRWLTKLPLRDIEELLRQRIRREVSNFAGVVDMWDALNESVISPVFTAEENGITKLTRAKGRIEMIRLSVEEARRTNPNAFLLLNDFNLGTAYECLIEGVLEAGISLDAIGLQTHMHQGYLGEEYVESVLERFARYGLPLHMTENTLLSGHLMPKDIVDLNDYQVDEWPSTEEGEARQADEIVRHYRTIVKNPATESITYWDFTDKGAWLGAPSGLLRKDGSAKPAYHALHDLIKGQWWVAPTDATTDEFGAVGLTGWAGFYELDLLDEHGLVISTTPFTLSRQETGDRELMVSAQAAAES</sequence>
<dbReference type="PANTHER" id="PTHR31490">
    <property type="entry name" value="GLYCOSYL HYDROLASE"/>
    <property type="match status" value="1"/>
</dbReference>
<evidence type="ECO:0000313" key="12">
    <source>
        <dbReference type="Proteomes" id="UP000228976"/>
    </source>
</evidence>
<keyword evidence="8 9" id="KW-0624">Polysaccharide degradation</keyword>
<keyword evidence="7 9" id="KW-0326">Glycosidase</keyword>
<evidence type="ECO:0000256" key="6">
    <source>
        <dbReference type="ARBA" id="ARBA00023277"/>
    </source>
</evidence>
<dbReference type="Proteomes" id="UP000228976">
    <property type="component" value="Unassembled WGS sequence"/>
</dbReference>
<proteinExistence type="inferred from homology"/>
<comment type="catalytic activity">
    <reaction evidence="1 9">
        <text>Endohydrolysis of (1-&gt;4)-beta-D-xylosidic linkages in xylans.</text>
        <dbReference type="EC" id="3.2.1.8"/>
    </reaction>
</comment>
<dbReference type="EC" id="3.2.1.8" evidence="9"/>
<dbReference type="GO" id="GO:0045493">
    <property type="term" value="P:xylan catabolic process"/>
    <property type="evidence" value="ECO:0007669"/>
    <property type="project" value="UniProtKB-KW"/>
</dbReference>
<keyword evidence="5 9" id="KW-0378">Hydrolase</keyword>
<evidence type="ECO:0000256" key="3">
    <source>
        <dbReference type="ARBA" id="ARBA00022651"/>
    </source>
</evidence>
<evidence type="ECO:0000256" key="5">
    <source>
        <dbReference type="ARBA" id="ARBA00022801"/>
    </source>
</evidence>
<keyword evidence="4" id="KW-0732">Signal</keyword>
<dbReference type="GO" id="GO:0031176">
    <property type="term" value="F:endo-1,4-beta-xylanase activity"/>
    <property type="evidence" value="ECO:0007669"/>
    <property type="project" value="UniProtKB-EC"/>
</dbReference>